<evidence type="ECO:0000313" key="3">
    <source>
        <dbReference type="Proteomes" id="UP000330809"/>
    </source>
</evidence>
<accession>A0A449IRK9</accession>
<dbReference type="EMBL" id="CAACYJ010000040">
    <property type="protein sequence ID" value="VFB22060.1"/>
    <property type="molecule type" value="Genomic_DNA"/>
</dbReference>
<dbReference type="InterPro" id="IPR000182">
    <property type="entry name" value="GNAT_dom"/>
</dbReference>
<dbReference type="SUPFAM" id="SSF55729">
    <property type="entry name" value="Acyl-CoA N-acyltransferases (Nat)"/>
    <property type="match status" value="1"/>
</dbReference>
<dbReference type="PROSITE" id="PS51186">
    <property type="entry name" value="GNAT"/>
    <property type="match status" value="1"/>
</dbReference>
<dbReference type="GO" id="GO:0016747">
    <property type="term" value="F:acyltransferase activity, transferring groups other than amino-acyl groups"/>
    <property type="evidence" value="ECO:0007669"/>
    <property type="project" value="InterPro"/>
</dbReference>
<evidence type="ECO:0000259" key="1">
    <source>
        <dbReference type="PROSITE" id="PS51186"/>
    </source>
</evidence>
<dbReference type="PANTHER" id="PTHR43617:SF2">
    <property type="entry name" value="UPF0039 PROTEIN SLL0451"/>
    <property type="match status" value="1"/>
</dbReference>
<reference evidence="2 3" key="1">
    <citation type="submission" date="2019-02" db="EMBL/GenBank/DDBJ databases">
        <authorList>
            <consortium name="Pathogen Informatics"/>
        </authorList>
    </citation>
    <scope>NUCLEOTIDE SEQUENCE [LARGE SCALE GENOMIC DNA]</scope>
    <source>
        <strain evidence="2 3">3012STDY7103891</strain>
    </source>
</reference>
<feature type="domain" description="N-acetyltransferase" evidence="1">
    <location>
        <begin position="10"/>
        <end position="161"/>
    </location>
</feature>
<proteinExistence type="predicted"/>
<dbReference type="Gene3D" id="3.40.630.30">
    <property type="match status" value="1"/>
</dbReference>
<dbReference type="Pfam" id="PF00583">
    <property type="entry name" value="Acetyltransf_1"/>
    <property type="match status" value="1"/>
</dbReference>
<organism evidence="2 3">
    <name type="scientific">Pseudomonas fragi</name>
    <dbReference type="NCBI Taxonomy" id="296"/>
    <lineage>
        <taxon>Bacteria</taxon>
        <taxon>Pseudomonadati</taxon>
        <taxon>Pseudomonadota</taxon>
        <taxon>Gammaproteobacteria</taxon>
        <taxon>Pseudomonadales</taxon>
        <taxon>Pseudomonadaceae</taxon>
        <taxon>Pseudomonas</taxon>
    </lineage>
</organism>
<gene>
    <name evidence="2" type="ORF">NCTC10754_04745</name>
</gene>
<dbReference type="AlphaFoldDB" id="A0A449IRK9"/>
<dbReference type="InterPro" id="IPR016181">
    <property type="entry name" value="Acyl_CoA_acyltransferase"/>
</dbReference>
<dbReference type="CDD" id="cd04301">
    <property type="entry name" value="NAT_SF"/>
    <property type="match status" value="1"/>
</dbReference>
<sequence length="175" mass="18979">MGIETLNMHMTISKERPQDIEAISRLTEAAFRNEEYSSHTEHFIVNALRRTGQLSISLVAAEHDEILGHVAISPVNISSGVTGWYGLGPISVRPDRQGKGIGSALMRAALQQLRQQGAAGCVVLGDPAYYGRFGFKAHPGLELPDVPPEYFQALSFTGELPVGVVKYAAAFDARE</sequence>
<dbReference type="PANTHER" id="PTHR43617">
    <property type="entry name" value="L-AMINO ACID N-ACETYLTRANSFERASE"/>
    <property type="match status" value="1"/>
</dbReference>
<dbReference type="InterPro" id="IPR050276">
    <property type="entry name" value="MshD_Acetyltransferase"/>
</dbReference>
<name>A0A449IRK9_PSEFR</name>
<dbReference type="Proteomes" id="UP000330809">
    <property type="component" value="Unassembled WGS sequence"/>
</dbReference>
<protein>
    <submittedName>
        <fullName evidence="2">Acetyltransferase</fullName>
    </submittedName>
</protein>
<evidence type="ECO:0000313" key="2">
    <source>
        <dbReference type="EMBL" id="VFB22060.1"/>
    </source>
</evidence>
<keyword evidence="2" id="KW-0808">Transferase</keyword>